<dbReference type="AlphaFoldDB" id="A0AA42QT68"/>
<proteinExistence type="predicted"/>
<comment type="caution">
    <text evidence="1">The sequence shown here is derived from an EMBL/GenBank/DDBJ whole genome shotgun (WGS) entry which is preliminary data.</text>
</comment>
<dbReference type="Proteomes" id="UP001161567">
    <property type="component" value="Unassembled WGS sequence"/>
</dbReference>
<sequence length="250" mass="29111">MQVKTIRASLLGDQIAENDKENLKINFIETSAYRTLIESKDATVVIGRRGTGKSAIFYKLNEVWRNQKNYTISISPEDQETIFFRKVFSFFDSNYSTARAASKLFIKYGFYLEILNAFTRDYKLKDICNSDIVIFKEINEWNKSHQPSFFMKLALKVKEIIKNYDDPEIALGYLSLDLKLQEIEKFIDKNLYKKRDNIYILVDKLNEGYENDEIGAAIVSGTILSGVELNKKFEKLRVVIFQRDNIRSLS</sequence>
<evidence type="ECO:0000313" key="2">
    <source>
        <dbReference type="Proteomes" id="UP001161567"/>
    </source>
</evidence>
<reference evidence="1" key="1">
    <citation type="submission" date="2022-09" db="EMBL/GenBank/DDBJ databases">
        <title>Intensive care unit water sources are persistently colonized with multi-drug resistant bacteria and are the site of extensive horizontal gene transfer of antibiotic resistance genes.</title>
        <authorList>
            <person name="Diorio-Toth L."/>
        </authorList>
    </citation>
    <scope>NUCLEOTIDE SEQUENCE</scope>
    <source>
        <strain evidence="1">GD03725</strain>
    </source>
</reference>
<name>A0AA42QT68_ACIJO</name>
<dbReference type="InterPro" id="IPR027417">
    <property type="entry name" value="P-loop_NTPase"/>
</dbReference>
<dbReference type="EMBL" id="JAOCIL010000001">
    <property type="protein sequence ID" value="MDH1438828.1"/>
    <property type="molecule type" value="Genomic_DNA"/>
</dbReference>
<protein>
    <submittedName>
        <fullName evidence="1">Uncharacterized protein</fullName>
    </submittedName>
</protein>
<dbReference type="InterPro" id="IPR059206">
    <property type="entry name" value="Sll1717-like"/>
</dbReference>
<accession>A0AA42QT68</accession>
<gene>
    <name evidence="1" type="ORF">N5I27_10720</name>
</gene>
<dbReference type="SUPFAM" id="SSF52540">
    <property type="entry name" value="P-loop containing nucleoside triphosphate hydrolases"/>
    <property type="match status" value="1"/>
</dbReference>
<dbReference type="NCBIfam" id="NF047389">
    <property type="entry name" value="ATPase_Sll1717"/>
    <property type="match status" value="1"/>
</dbReference>
<dbReference type="RefSeq" id="WP_279746824.1">
    <property type="nucleotide sequence ID" value="NZ_JAOCIL010000001.1"/>
</dbReference>
<organism evidence="1 2">
    <name type="scientific">Acinetobacter johnsonii</name>
    <dbReference type="NCBI Taxonomy" id="40214"/>
    <lineage>
        <taxon>Bacteria</taxon>
        <taxon>Pseudomonadati</taxon>
        <taxon>Pseudomonadota</taxon>
        <taxon>Gammaproteobacteria</taxon>
        <taxon>Moraxellales</taxon>
        <taxon>Moraxellaceae</taxon>
        <taxon>Acinetobacter</taxon>
    </lineage>
</organism>
<evidence type="ECO:0000313" key="1">
    <source>
        <dbReference type="EMBL" id="MDH1438828.1"/>
    </source>
</evidence>